<proteinExistence type="predicted"/>
<evidence type="ECO:0000313" key="2">
    <source>
        <dbReference type="Proteomes" id="UP000539642"/>
    </source>
</evidence>
<comment type="caution">
    <text evidence="1">The sequence shown here is derived from an EMBL/GenBank/DDBJ whole genome shotgun (WGS) entry which is preliminary data.</text>
</comment>
<dbReference type="Proteomes" id="UP000539642">
    <property type="component" value="Unassembled WGS sequence"/>
</dbReference>
<dbReference type="AlphaFoldDB" id="A0A840V323"/>
<reference evidence="1 2" key="1">
    <citation type="submission" date="2020-08" db="EMBL/GenBank/DDBJ databases">
        <title>Genomic Encyclopedia of Type Strains, Phase IV (KMG-IV): sequencing the most valuable type-strain genomes for metagenomic binning, comparative biology and taxonomic classification.</title>
        <authorList>
            <person name="Goeker M."/>
        </authorList>
    </citation>
    <scope>NUCLEOTIDE SEQUENCE [LARGE SCALE GENOMIC DNA]</scope>
    <source>
        <strain evidence="1 2">DSM 28570</strain>
    </source>
</reference>
<sequence>MYDATCHGTSGLVSLITARLSILFRWSEKNPEFQRSVKGLRLIAEDRQRFAVAHVRQYCIIEVLIHMV</sequence>
<protein>
    <submittedName>
        <fullName evidence="1">Uncharacterized protein</fullName>
    </submittedName>
</protein>
<gene>
    <name evidence="1" type="ORF">HNQ81_002980</name>
</gene>
<keyword evidence="2" id="KW-1185">Reference proteome</keyword>
<dbReference type="RefSeq" id="WP_183352036.1">
    <property type="nucleotide sequence ID" value="NZ_JACHEO010000021.1"/>
</dbReference>
<evidence type="ECO:0000313" key="1">
    <source>
        <dbReference type="EMBL" id="MBB5349228.1"/>
    </source>
</evidence>
<organism evidence="1 2">
    <name type="scientific">Desulfoprunum benzoelyticum</name>
    <dbReference type="NCBI Taxonomy" id="1506996"/>
    <lineage>
        <taxon>Bacteria</taxon>
        <taxon>Pseudomonadati</taxon>
        <taxon>Thermodesulfobacteriota</taxon>
        <taxon>Desulfobulbia</taxon>
        <taxon>Desulfobulbales</taxon>
        <taxon>Desulfobulbaceae</taxon>
        <taxon>Desulfoprunum</taxon>
    </lineage>
</organism>
<name>A0A840V323_9BACT</name>
<accession>A0A840V323</accession>
<dbReference type="EMBL" id="JACHEO010000021">
    <property type="protein sequence ID" value="MBB5349228.1"/>
    <property type="molecule type" value="Genomic_DNA"/>
</dbReference>